<dbReference type="EMBL" id="PDJI01000004">
    <property type="protein sequence ID" value="PFG40866.1"/>
    <property type="molecule type" value="Genomic_DNA"/>
</dbReference>
<feature type="domain" description="NAD(P)-binding" evidence="1">
    <location>
        <begin position="7"/>
        <end position="193"/>
    </location>
</feature>
<dbReference type="RefSeq" id="WP_098484706.1">
    <property type="nucleotide sequence ID" value="NZ_PDJI01000004.1"/>
</dbReference>
<dbReference type="InterPro" id="IPR036291">
    <property type="entry name" value="NAD(P)-bd_dom_sf"/>
</dbReference>
<dbReference type="Proteomes" id="UP000222106">
    <property type="component" value="Unassembled WGS sequence"/>
</dbReference>
<dbReference type="SUPFAM" id="SSF51735">
    <property type="entry name" value="NAD(P)-binding Rossmann-fold domains"/>
    <property type="match status" value="1"/>
</dbReference>
<dbReference type="PANTHER" id="PTHR15020:SF50">
    <property type="entry name" value="UPF0659 PROTEIN YMR090W"/>
    <property type="match status" value="1"/>
</dbReference>
<dbReference type="PANTHER" id="PTHR15020">
    <property type="entry name" value="FLAVIN REDUCTASE-RELATED"/>
    <property type="match status" value="1"/>
</dbReference>
<comment type="caution">
    <text evidence="2">The sequence shown here is derived from an EMBL/GenBank/DDBJ whole genome shotgun (WGS) entry which is preliminary data.</text>
</comment>
<reference evidence="2 3" key="1">
    <citation type="submission" date="2017-10" db="EMBL/GenBank/DDBJ databases">
        <title>Sequencing the genomes of 1000 actinobacteria strains.</title>
        <authorList>
            <person name="Klenk H.-P."/>
        </authorList>
    </citation>
    <scope>NUCLEOTIDE SEQUENCE [LARGE SCALE GENOMIC DNA]</scope>
    <source>
        <strain evidence="2 3">DSM 21838</strain>
    </source>
</reference>
<sequence length="218" mass="22283">MRIVIAGGHGKIALILSRQLADRGDEVVGLIRNPDHAEDLLAAGAQPVVFDLENGSADELATIVQGADAVVFAAGAGPGSGAARKDSVDRGGAVLLADAAEAAGVRRYVMVSAMSADKGGEGIEDEVFAAYMDAKKAADDDLRARDLAWTIIRPGGLTDEPGTGLVTIAPETGRGSIPREDVARVICAVLDDPATDGLVTEVISGDDRVAVALAELTD</sequence>
<dbReference type="AlphaFoldDB" id="A0A2A9EQI7"/>
<evidence type="ECO:0000313" key="3">
    <source>
        <dbReference type="Proteomes" id="UP000222106"/>
    </source>
</evidence>
<dbReference type="InterPro" id="IPR016040">
    <property type="entry name" value="NAD(P)-bd_dom"/>
</dbReference>
<protein>
    <submittedName>
        <fullName evidence="2">Putative NAD(P)-binding protein</fullName>
    </submittedName>
</protein>
<name>A0A2A9EQI7_9MICO</name>
<organism evidence="2 3">
    <name type="scientific">Georgenia soli</name>
    <dbReference type="NCBI Taxonomy" id="638953"/>
    <lineage>
        <taxon>Bacteria</taxon>
        <taxon>Bacillati</taxon>
        <taxon>Actinomycetota</taxon>
        <taxon>Actinomycetes</taxon>
        <taxon>Micrococcales</taxon>
        <taxon>Bogoriellaceae</taxon>
        <taxon>Georgenia</taxon>
    </lineage>
</organism>
<gene>
    <name evidence="2" type="ORF">ATJ97_3407</name>
</gene>
<dbReference type="CDD" id="cd05243">
    <property type="entry name" value="SDR_a5"/>
    <property type="match status" value="1"/>
</dbReference>
<dbReference type="OrthoDB" id="4248066at2"/>
<dbReference type="Pfam" id="PF13460">
    <property type="entry name" value="NAD_binding_10"/>
    <property type="match status" value="1"/>
</dbReference>
<dbReference type="Gene3D" id="3.40.50.720">
    <property type="entry name" value="NAD(P)-binding Rossmann-like Domain"/>
    <property type="match status" value="1"/>
</dbReference>
<evidence type="ECO:0000259" key="1">
    <source>
        <dbReference type="Pfam" id="PF13460"/>
    </source>
</evidence>
<keyword evidence="3" id="KW-1185">Reference proteome</keyword>
<evidence type="ECO:0000313" key="2">
    <source>
        <dbReference type="EMBL" id="PFG40866.1"/>
    </source>
</evidence>
<proteinExistence type="predicted"/>
<accession>A0A2A9EQI7</accession>